<evidence type="ECO:0000313" key="1">
    <source>
        <dbReference type="EMBL" id="MFC4267326.1"/>
    </source>
</evidence>
<dbReference type="Proteomes" id="UP001595826">
    <property type="component" value="Unassembled WGS sequence"/>
</dbReference>
<proteinExistence type="predicted"/>
<gene>
    <name evidence="1" type="ORF">ACFOWD_00280</name>
</gene>
<name>A0ABV8R506_9FLAO</name>
<dbReference type="RefSeq" id="WP_377407137.1">
    <property type="nucleotide sequence ID" value="NZ_JBHSCY010000001.1"/>
</dbReference>
<comment type="caution">
    <text evidence="1">The sequence shown here is derived from an EMBL/GenBank/DDBJ whole genome shotgun (WGS) entry which is preliminary data.</text>
</comment>
<dbReference type="EMBL" id="JBHSCY010000001">
    <property type="protein sequence ID" value="MFC4267326.1"/>
    <property type="molecule type" value="Genomic_DNA"/>
</dbReference>
<keyword evidence="2" id="KW-1185">Reference proteome</keyword>
<evidence type="ECO:0000313" key="2">
    <source>
        <dbReference type="Proteomes" id="UP001595826"/>
    </source>
</evidence>
<protein>
    <submittedName>
        <fullName evidence="1">Uncharacterized protein</fullName>
    </submittedName>
</protein>
<sequence length="207" mass="24225">MLNHATNHIQTRYKQAENEMEESIIFEILNKSKSEKELIGIWQYGEDNGFLMGYVIDFNEDLVLFQHYTNHGKKDGIITLQVAGIQNVDFNDDYAKAMECLIEYSDIIDKQPGFKLKLNRTEDWQTELIKQLSENSEIIVSLEINNSYYSGYVTRATESDFVLHCVGKMGEDEGKVVYRIEDVTEFKIHDFDDRKKDLLFKWRKASL</sequence>
<reference evidence="2" key="1">
    <citation type="journal article" date="2019" name="Int. J. Syst. Evol. Microbiol.">
        <title>The Global Catalogue of Microorganisms (GCM) 10K type strain sequencing project: providing services to taxonomists for standard genome sequencing and annotation.</title>
        <authorList>
            <consortium name="The Broad Institute Genomics Platform"/>
            <consortium name="The Broad Institute Genome Sequencing Center for Infectious Disease"/>
            <person name="Wu L."/>
            <person name="Ma J."/>
        </authorList>
    </citation>
    <scope>NUCLEOTIDE SEQUENCE [LARGE SCALE GENOMIC DNA]</scope>
    <source>
        <strain evidence="2">CECT 8655</strain>
    </source>
</reference>
<accession>A0ABV8R506</accession>
<organism evidence="1 2">
    <name type="scientific">Polaribacter marinivivus</name>
    <dbReference type="NCBI Taxonomy" id="1524260"/>
    <lineage>
        <taxon>Bacteria</taxon>
        <taxon>Pseudomonadati</taxon>
        <taxon>Bacteroidota</taxon>
        <taxon>Flavobacteriia</taxon>
        <taxon>Flavobacteriales</taxon>
        <taxon>Flavobacteriaceae</taxon>
    </lineage>
</organism>